<dbReference type="Proteomes" id="UP001341840">
    <property type="component" value="Unassembled WGS sequence"/>
</dbReference>
<feature type="region of interest" description="Disordered" evidence="1">
    <location>
        <begin position="91"/>
        <end position="128"/>
    </location>
</feature>
<evidence type="ECO:0000313" key="3">
    <source>
        <dbReference type="Proteomes" id="UP001341840"/>
    </source>
</evidence>
<feature type="non-terminal residue" evidence="2">
    <location>
        <position position="234"/>
    </location>
</feature>
<feature type="compositionally biased region" description="Basic and acidic residues" evidence="1">
    <location>
        <begin position="20"/>
        <end position="51"/>
    </location>
</feature>
<feature type="compositionally biased region" description="Basic residues" evidence="1">
    <location>
        <begin position="111"/>
        <end position="125"/>
    </location>
</feature>
<feature type="compositionally biased region" description="Polar residues" evidence="1">
    <location>
        <begin position="91"/>
        <end position="106"/>
    </location>
</feature>
<name>A0ABU6WSX2_9FABA</name>
<feature type="region of interest" description="Disordered" evidence="1">
    <location>
        <begin position="14"/>
        <end position="68"/>
    </location>
</feature>
<protein>
    <submittedName>
        <fullName evidence="2">Uncharacterized protein</fullName>
    </submittedName>
</protein>
<gene>
    <name evidence="2" type="ORF">PIB30_091329</name>
</gene>
<sequence length="234" mass="26788">MLKKIRDEELIETKFSWGRDSLHEQTEMGMEIEKERKTLPKPSSDPHPRHPDSRRRHRPSPPLTFASPLSFSIPYHTTHLRSASPTAYLNPSFTNTDHNSSSSPLTDTHCRRLPRHQPIGHHNRSERKTLASPPLLRTRFCSNPSLQKRLPTISSRCSVAIAARHLQFSRLQVVEKTPWLQNPSPQVVCSMIEFGLAGTQRLPRLVGLTKPLEMMLVSKLEIDLHNNNQLLRAK</sequence>
<evidence type="ECO:0000256" key="1">
    <source>
        <dbReference type="SAM" id="MobiDB-lite"/>
    </source>
</evidence>
<dbReference type="EMBL" id="JASCZI010183059">
    <property type="protein sequence ID" value="MED6189001.1"/>
    <property type="molecule type" value="Genomic_DNA"/>
</dbReference>
<organism evidence="2 3">
    <name type="scientific">Stylosanthes scabra</name>
    <dbReference type="NCBI Taxonomy" id="79078"/>
    <lineage>
        <taxon>Eukaryota</taxon>
        <taxon>Viridiplantae</taxon>
        <taxon>Streptophyta</taxon>
        <taxon>Embryophyta</taxon>
        <taxon>Tracheophyta</taxon>
        <taxon>Spermatophyta</taxon>
        <taxon>Magnoliopsida</taxon>
        <taxon>eudicotyledons</taxon>
        <taxon>Gunneridae</taxon>
        <taxon>Pentapetalae</taxon>
        <taxon>rosids</taxon>
        <taxon>fabids</taxon>
        <taxon>Fabales</taxon>
        <taxon>Fabaceae</taxon>
        <taxon>Papilionoideae</taxon>
        <taxon>50 kb inversion clade</taxon>
        <taxon>dalbergioids sensu lato</taxon>
        <taxon>Dalbergieae</taxon>
        <taxon>Pterocarpus clade</taxon>
        <taxon>Stylosanthes</taxon>
    </lineage>
</organism>
<accession>A0ABU6WSX2</accession>
<keyword evidence="3" id="KW-1185">Reference proteome</keyword>
<reference evidence="2 3" key="1">
    <citation type="journal article" date="2023" name="Plants (Basel)">
        <title>Bridging the Gap: Combining Genomics and Transcriptomics Approaches to Understand Stylosanthes scabra, an Orphan Legume from the Brazilian Caatinga.</title>
        <authorList>
            <person name="Ferreira-Neto J.R.C."/>
            <person name="da Silva M.D."/>
            <person name="Binneck E."/>
            <person name="de Melo N.F."/>
            <person name="da Silva R.H."/>
            <person name="de Melo A.L.T.M."/>
            <person name="Pandolfi V."/>
            <person name="Bustamante F.O."/>
            <person name="Brasileiro-Vidal A.C."/>
            <person name="Benko-Iseppon A.M."/>
        </authorList>
    </citation>
    <scope>NUCLEOTIDE SEQUENCE [LARGE SCALE GENOMIC DNA]</scope>
    <source>
        <tissue evidence="2">Leaves</tissue>
    </source>
</reference>
<comment type="caution">
    <text evidence="2">The sequence shown here is derived from an EMBL/GenBank/DDBJ whole genome shotgun (WGS) entry which is preliminary data.</text>
</comment>
<evidence type="ECO:0000313" key="2">
    <source>
        <dbReference type="EMBL" id="MED6189001.1"/>
    </source>
</evidence>
<proteinExistence type="predicted"/>